<organism evidence="2 3">
    <name type="scientific">Alternaria panax</name>
    <dbReference type="NCBI Taxonomy" id="48097"/>
    <lineage>
        <taxon>Eukaryota</taxon>
        <taxon>Fungi</taxon>
        <taxon>Dikarya</taxon>
        <taxon>Ascomycota</taxon>
        <taxon>Pezizomycotina</taxon>
        <taxon>Dothideomycetes</taxon>
        <taxon>Pleosporomycetidae</taxon>
        <taxon>Pleosporales</taxon>
        <taxon>Pleosporineae</taxon>
        <taxon>Pleosporaceae</taxon>
        <taxon>Alternaria</taxon>
        <taxon>Alternaria sect. Panax</taxon>
    </lineage>
</organism>
<keyword evidence="3" id="KW-1185">Reference proteome</keyword>
<sequence>MMTPTSKKRRADSELTAPPSPKRSRSEKRTSLQTSPPRRRSAGPTVRQTSALATTSSVGASLDKAVTNPETDPLLRRIQSGITYTTSQHGLNLPTAQTTRFHISTTKPSSLAALNLLRAHSTLISSSPSFETHELGVHRPDWVGQGILPGVHDAQWWVGRSAAEVKAGPWAYEGDVRRAEAVLKGLETKRERG</sequence>
<dbReference type="AlphaFoldDB" id="A0AAD4NQ05"/>
<proteinExistence type="predicted"/>
<accession>A0AAD4NQ05</accession>
<dbReference type="EMBL" id="JAANER010000004">
    <property type="protein sequence ID" value="KAG9191349.1"/>
    <property type="molecule type" value="Genomic_DNA"/>
</dbReference>
<evidence type="ECO:0000313" key="2">
    <source>
        <dbReference type="EMBL" id="KAG9191349.1"/>
    </source>
</evidence>
<protein>
    <submittedName>
        <fullName evidence="2">Uncharacterized protein</fullName>
    </submittedName>
</protein>
<name>A0AAD4NQ05_9PLEO</name>
<reference evidence="2" key="1">
    <citation type="submission" date="2021-07" db="EMBL/GenBank/DDBJ databases">
        <title>Genome Resource of American Ginseng Black Spot Pathogen Alternaria panax.</title>
        <authorList>
            <person name="Qiu C."/>
            <person name="Wang W."/>
            <person name="Liu Z."/>
        </authorList>
    </citation>
    <scope>NUCLEOTIDE SEQUENCE</scope>
    <source>
        <strain evidence="2">BNCC115425</strain>
    </source>
</reference>
<feature type="compositionally biased region" description="Polar residues" evidence="1">
    <location>
        <begin position="46"/>
        <end position="57"/>
    </location>
</feature>
<feature type="region of interest" description="Disordered" evidence="1">
    <location>
        <begin position="1"/>
        <end position="57"/>
    </location>
</feature>
<dbReference type="Proteomes" id="UP001199106">
    <property type="component" value="Unassembled WGS sequence"/>
</dbReference>
<evidence type="ECO:0000313" key="3">
    <source>
        <dbReference type="Proteomes" id="UP001199106"/>
    </source>
</evidence>
<evidence type="ECO:0000256" key="1">
    <source>
        <dbReference type="SAM" id="MobiDB-lite"/>
    </source>
</evidence>
<comment type="caution">
    <text evidence="2">The sequence shown here is derived from an EMBL/GenBank/DDBJ whole genome shotgun (WGS) entry which is preliminary data.</text>
</comment>
<feature type="compositionally biased region" description="Basic residues" evidence="1">
    <location>
        <begin position="1"/>
        <end position="10"/>
    </location>
</feature>
<gene>
    <name evidence="2" type="ORF">G6011_09437</name>
</gene>